<dbReference type="Proteomes" id="UP000545507">
    <property type="component" value="Unassembled WGS sequence"/>
</dbReference>
<organism evidence="2 3">
    <name type="scientific">Hydrogenophaga aromaticivorans</name>
    <dbReference type="NCBI Taxonomy" id="2610898"/>
    <lineage>
        <taxon>Bacteria</taxon>
        <taxon>Pseudomonadati</taxon>
        <taxon>Pseudomonadota</taxon>
        <taxon>Betaproteobacteria</taxon>
        <taxon>Burkholderiales</taxon>
        <taxon>Comamonadaceae</taxon>
        <taxon>Hydrogenophaga</taxon>
    </lineage>
</organism>
<evidence type="ECO:0000256" key="1">
    <source>
        <dbReference type="SAM" id="Phobius"/>
    </source>
</evidence>
<comment type="caution">
    <text evidence="2">The sequence shown here is derived from an EMBL/GenBank/DDBJ whole genome shotgun (WGS) entry which is preliminary data.</text>
</comment>
<feature type="transmembrane region" description="Helical" evidence="1">
    <location>
        <begin position="64"/>
        <end position="96"/>
    </location>
</feature>
<evidence type="ECO:0008006" key="4">
    <source>
        <dbReference type="Google" id="ProtNLM"/>
    </source>
</evidence>
<gene>
    <name evidence="2" type="ORF">F3K02_16465</name>
</gene>
<evidence type="ECO:0000313" key="2">
    <source>
        <dbReference type="EMBL" id="NWF46833.1"/>
    </source>
</evidence>
<evidence type="ECO:0000313" key="3">
    <source>
        <dbReference type="Proteomes" id="UP000545507"/>
    </source>
</evidence>
<dbReference type="RefSeq" id="WP_177136732.1">
    <property type="nucleotide sequence ID" value="NZ_VYGV01000015.1"/>
</dbReference>
<dbReference type="AlphaFoldDB" id="A0A7Y8GZJ3"/>
<reference evidence="2 3" key="1">
    <citation type="submission" date="2019-09" db="EMBL/GenBank/DDBJ databases">
        <title>Hydrogenophaga aromatica sp. nov., isolated from a para-xylene-degrading enrichment culture.</title>
        <authorList>
            <person name="Tancsics A."/>
            <person name="Banerjee S."/>
        </authorList>
    </citation>
    <scope>NUCLEOTIDE SEQUENCE [LARGE SCALE GENOMIC DNA]</scope>
    <source>
        <strain evidence="2 3">D2P1</strain>
    </source>
</reference>
<keyword evidence="1" id="KW-0472">Membrane</keyword>
<keyword evidence="1" id="KW-0812">Transmembrane</keyword>
<name>A0A7Y8GZJ3_9BURK</name>
<accession>A0A7Y8GZJ3</accession>
<proteinExistence type="predicted"/>
<dbReference type="EMBL" id="VYGV01000015">
    <property type="protein sequence ID" value="NWF46833.1"/>
    <property type="molecule type" value="Genomic_DNA"/>
</dbReference>
<keyword evidence="1" id="KW-1133">Transmembrane helix</keyword>
<sequence length="116" mass="13063">MNTTAEPKAADANKTLTTVIYALYASSLLLGITCLVAIVMNYVKKDDVAGTYLESHFRWQIRTFWFALLWSVIGVLTLFLVVGAFVLLGNLIWFIYRIVKGWLYLNDGKAMYATTA</sequence>
<keyword evidence="3" id="KW-1185">Reference proteome</keyword>
<protein>
    <recommendedName>
        <fullName evidence="4">Transmembrane protein</fullName>
    </recommendedName>
</protein>
<feature type="transmembrane region" description="Helical" evidence="1">
    <location>
        <begin position="20"/>
        <end position="43"/>
    </location>
</feature>